<gene>
    <name evidence="1" type="ORF">EC835_1235</name>
</gene>
<reference evidence="1 2" key="1">
    <citation type="submission" date="2019-03" db="EMBL/GenBank/DDBJ databases">
        <title>Genomic analyses of the natural microbiome of Caenorhabditis elegans.</title>
        <authorList>
            <person name="Samuel B."/>
        </authorList>
    </citation>
    <scope>NUCLEOTIDE SEQUENCE [LARGE SCALE GENOMIC DNA]</scope>
    <source>
        <strain evidence="1 2">JUb102</strain>
    </source>
</reference>
<dbReference type="SUPFAM" id="SSF47598">
    <property type="entry name" value="Ribbon-helix-helix"/>
    <property type="match status" value="1"/>
</dbReference>
<evidence type="ECO:0008006" key="3">
    <source>
        <dbReference type="Google" id="ProtNLM"/>
    </source>
</evidence>
<comment type="caution">
    <text evidence="1">The sequence shown here is derived from an EMBL/GenBank/DDBJ whole genome shotgun (WGS) entry which is preliminary data.</text>
</comment>
<proteinExistence type="predicted"/>
<sequence length="96" mass="10332">MTSKFRKKPTSNVATSLNDEAATSFINAAPDGKAKEKKGVVKGKKHQITITMAPELIEQIDAVAAENGQSRAAWINMSCINALNYGLQIQGKKTVN</sequence>
<dbReference type="AlphaFoldDB" id="A0A4V2V313"/>
<name>A0A4V2V313_9GAMM</name>
<accession>A0A4V2V313</accession>
<evidence type="ECO:0000313" key="1">
    <source>
        <dbReference type="EMBL" id="TCT27917.1"/>
    </source>
</evidence>
<evidence type="ECO:0000313" key="2">
    <source>
        <dbReference type="Proteomes" id="UP000295055"/>
    </source>
</evidence>
<dbReference type="RefSeq" id="WP_207910795.1">
    <property type="nucleotide sequence ID" value="NZ_SMAS01000023.1"/>
</dbReference>
<dbReference type="InterPro" id="IPR010985">
    <property type="entry name" value="Ribbon_hlx_hlx"/>
</dbReference>
<dbReference type="GO" id="GO:0006355">
    <property type="term" value="P:regulation of DNA-templated transcription"/>
    <property type="evidence" value="ECO:0007669"/>
    <property type="project" value="InterPro"/>
</dbReference>
<protein>
    <recommendedName>
        <fullName evidence="3">CopG family transcriptional regulator</fullName>
    </recommendedName>
</protein>
<organism evidence="1 2">
    <name type="scientific">Providencia alcalifaciens</name>
    <dbReference type="NCBI Taxonomy" id="126385"/>
    <lineage>
        <taxon>Bacteria</taxon>
        <taxon>Pseudomonadati</taxon>
        <taxon>Pseudomonadota</taxon>
        <taxon>Gammaproteobacteria</taxon>
        <taxon>Enterobacterales</taxon>
        <taxon>Morganellaceae</taxon>
        <taxon>Providencia</taxon>
    </lineage>
</organism>
<dbReference type="Proteomes" id="UP000295055">
    <property type="component" value="Unassembled WGS sequence"/>
</dbReference>
<dbReference type="EMBL" id="SMAS01000023">
    <property type="protein sequence ID" value="TCT27917.1"/>
    <property type="molecule type" value="Genomic_DNA"/>
</dbReference>